<reference evidence="3" key="1">
    <citation type="journal article" date="2014" name="Proc. Natl. Acad. Sci. U.S.A.">
        <title>Extensive sampling of basidiomycete genomes demonstrates inadequacy of the white-rot/brown-rot paradigm for wood decay fungi.</title>
        <authorList>
            <person name="Riley R."/>
            <person name="Salamov A.A."/>
            <person name="Brown D.W."/>
            <person name="Nagy L.G."/>
            <person name="Floudas D."/>
            <person name="Held B.W."/>
            <person name="Levasseur A."/>
            <person name="Lombard V."/>
            <person name="Morin E."/>
            <person name="Otillar R."/>
            <person name="Lindquist E.A."/>
            <person name="Sun H."/>
            <person name="LaButti K.M."/>
            <person name="Schmutz J."/>
            <person name="Jabbour D."/>
            <person name="Luo H."/>
            <person name="Baker S.E."/>
            <person name="Pisabarro A.G."/>
            <person name="Walton J.D."/>
            <person name="Blanchette R.A."/>
            <person name="Henrissat B."/>
            <person name="Martin F."/>
            <person name="Cullen D."/>
            <person name="Hibbett D.S."/>
            <person name="Grigoriev I.V."/>
        </authorList>
    </citation>
    <scope>NUCLEOTIDE SEQUENCE [LARGE SCALE GENOMIC DNA]</scope>
    <source>
        <strain evidence="3">CBS 339.88</strain>
    </source>
</reference>
<evidence type="ECO:0000313" key="2">
    <source>
        <dbReference type="EMBL" id="KDR72912.1"/>
    </source>
</evidence>
<feature type="region of interest" description="Disordered" evidence="1">
    <location>
        <begin position="316"/>
        <end position="401"/>
    </location>
</feature>
<feature type="compositionally biased region" description="Basic residues" evidence="1">
    <location>
        <begin position="1"/>
        <end position="18"/>
    </location>
</feature>
<proteinExistence type="predicted"/>
<dbReference type="AlphaFoldDB" id="A0A067SS92"/>
<evidence type="ECO:0000313" key="3">
    <source>
        <dbReference type="Proteomes" id="UP000027222"/>
    </source>
</evidence>
<keyword evidence="3" id="KW-1185">Reference proteome</keyword>
<organism evidence="2 3">
    <name type="scientific">Galerina marginata (strain CBS 339.88)</name>
    <dbReference type="NCBI Taxonomy" id="685588"/>
    <lineage>
        <taxon>Eukaryota</taxon>
        <taxon>Fungi</taxon>
        <taxon>Dikarya</taxon>
        <taxon>Basidiomycota</taxon>
        <taxon>Agaricomycotina</taxon>
        <taxon>Agaricomycetes</taxon>
        <taxon>Agaricomycetidae</taxon>
        <taxon>Agaricales</taxon>
        <taxon>Agaricineae</taxon>
        <taxon>Strophariaceae</taxon>
        <taxon>Galerina</taxon>
    </lineage>
</organism>
<evidence type="ECO:0008006" key="4">
    <source>
        <dbReference type="Google" id="ProtNLM"/>
    </source>
</evidence>
<dbReference type="EMBL" id="KL142387">
    <property type="protein sequence ID" value="KDR72912.1"/>
    <property type="molecule type" value="Genomic_DNA"/>
</dbReference>
<name>A0A067SS92_GALM3</name>
<feature type="compositionally biased region" description="Acidic residues" evidence="1">
    <location>
        <begin position="235"/>
        <end position="259"/>
    </location>
</feature>
<gene>
    <name evidence="2" type="ORF">GALMADRAFT_281148</name>
</gene>
<evidence type="ECO:0000256" key="1">
    <source>
        <dbReference type="SAM" id="MobiDB-lite"/>
    </source>
</evidence>
<protein>
    <recommendedName>
        <fullName evidence="4">Suppressor of white apricot N-terminal domain-containing protein</fullName>
    </recommendedName>
</protein>
<dbReference type="OrthoDB" id="2552978at2759"/>
<accession>A0A067SS92</accession>
<sequence>MSSNHRKRKHRPTHPSRHRDRELSQQQEQFLGHHQSYLDQAQASTSPASELAREFNRDPLQALYIQAHEADIIRGPKALLAAQSLEVAEYQTSREVDENGGEHEVVTGIVPRIGSALIQWGDNAAHAASTGTMRGFAQDYEEDDETIPTVKTDSDKASIWVDRYDARLLLEALPIYDTTTSGPGPSSPTGWSDLSSEAEDTFFFRPDEVDEFHKEKRRRLLEQTREDRLKARMEEDGEEETPKEEEDIWGSSDEEPDDAQNELMKRTAIHLLSSPNAAQLEMRILANHGGDRRFAFLRGRWSRAWKLAKAKARLEKEKEKAEKETAQKSSTGLGILEGYGSDSEAGDGDGDGQTKDGLDIADVEPSTGSDQQVGEELAKEARRQRLKEWAEKRRATKDDRK</sequence>
<feature type="region of interest" description="Disordered" evidence="1">
    <location>
        <begin position="1"/>
        <end position="51"/>
    </location>
</feature>
<dbReference type="HOGENOM" id="CLU_055486_0_0_1"/>
<dbReference type="Proteomes" id="UP000027222">
    <property type="component" value="Unassembled WGS sequence"/>
</dbReference>
<dbReference type="STRING" id="685588.A0A067SS92"/>
<feature type="compositionally biased region" description="Basic and acidic residues" evidence="1">
    <location>
        <begin position="316"/>
        <end position="326"/>
    </location>
</feature>
<feature type="compositionally biased region" description="Basic and acidic residues" evidence="1">
    <location>
        <begin position="376"/>
        <end position="401"/>
    </location>
</feature>
<feature type="region of interest" description="Disordered" evidence="1">
    <location>
        <begin position="228"/>
        <end position="259"/>
    </location>
</feature>
<feature type="compositionally biased region" description="Polar residues" evidence="1">
    <location>
        <begin position="37"/>
        <end position="48"/>
    </location>
</feature>